<dbReference type="InterPro" id="IPR000801">
    <property type="entry name" value="Esterase-like"/>
</dbReference>
<comment type="caution">
    <text evidence="2">The sequence shown here is derived from an EMBL/GenBank/DDBJ whole genome shotgun (WGS) entry which is preliminary data.</text>
</comment>
<gene>
    <name evidence="2" type="ORF">GCM10011365_24240</name>
</gene>
<name>A0A917CXW4_9GAMM</name>
<dbReference type="PANTHER" id="PTHR48098:SF6">
    <property type="entry name" value="FERRI-BACILLIBACTIN ESTERASE BESA"/>
    <property type="match status" value="1"/>
</dbReference>
<dbReference type="RefSeq" id="WP_188366027.1">
    <property type="nucleotide sequence ID" value="NZ_BAABJF010000013.1"/>
</dbReference>
<keyword evidence="3" id="KW-1185">Reference proteome</keyword>
<dbReference type="EMBL" id="BMEO01000016">
    <property type="protein sequence ID" value="GGG02224.1"/>
    <property type="molecule type" value="Genomic_DNA"/>
</dbReference>
<sequence>MFRITLWLLIGLSTAQAQLLNQRLQVPSKILDRPHELLVYTPPSYDFDQGQRFPVLYLMDGEYNFNYVTGLIELWSNISSKHPEMIVVGISGYDNAYYRHLMRPPWDEKGEASDDGAADRMLKAIKQEIVPAVNKQFRALDFTILSGHSMGGLFTSYAAMMAPDVFNYYIAISPSLWWQQQCFKAVMAEKLKSGTPETNLYMSLANEQGMGVHGFLEMIQAERREPLNLQFKHFPDESHGSVGLPTYEWALGDIFAATQLTDRYFESAKSVEDYAKKVNHAYGKALPVNSAYLRNTCYTHCGSEDDTLDKIDVALAKRFPHDVAFFRVLVATHLIKQEKFEQADNWLKKAAQAAPHYIDVHHARYLLAQAINDEQQAGRSLETLRNLLKTRHIRQWHINEMNLPD</sequence>
<feature type="chain" id="PRO_5037747707" description="Esterase" evidence="1">
    <location>
        <begin position="18"/>
        <end position="405"/>
    </location>
</feature>
<dbReference type="PANTHER" id="PTHR48098">
    <property type="entry name" value="ENTEROCHELIN ESTERASE-RELATED"/>
    <property type="match status" value="1"/>
</dbReference>
<reference evidence="2" key="2">
    <citation type="submission" date="2020-09" db="EMBL/GenBank/DDBJ databases">
        <authorList>
            <person name="Sun Q."/>
            <person name="Zhou Y."/>
        </authorList>
    </citation>
    <scope>NUCLEOTIDE SEQUENCE</scope>
    <source>
        <strain evidence="2">CGMCC 1.12181</strain>
    </source>
</reference>
<dbReference type="Gene3D" id="3.40.50.1820">
    <property type="entry name" value="alpha/beta hydrolase"/>
    <property type="match status" value="1"/>
</dbReference>
<evidence type="ECO:0000313" key="3">
    <source>
        <dbReference type="Proteomes" id="UP000605253"/>
    </source>
</evidence>
<dbReference type="AlphaFoldDB" id="A0A917CXW4"/>
<dbReference type="InterPro" id="IPR029058">
    <property type="entry name" value="AB_hydrolase_fold"/>
</dbReference>
<dbReference type="InterPro" id="IPR050583">
    <property type="entry name" value="Mycobacterial_A85_antigen"/>
</dbReference>
<reference evidence="2" key="1">
    <citation type="journal article" date="2014" name="Int. J. Syst. Evol. Microbiol.">
        <title>Complete genome sequence of Corynebacterium casei LMG S-19264T (=DSM 44701T), isolated from a smear-ripened cheese.</title>
        <authorList>
            <consortium name="US DOE Joint Genome Institute (JGI-PGF)"/>
            <person name="Walter F."/>
            <person name="Albersmeier A."/>
            <person name="Kalinowski J."/>
            <person name="Ruckert C."/>
        </authorList>
    </citation>
    <scope>NUCLEOTIDE SEQUENCE</scope>
    <source>
        <strain evidence="2">CGMCC 1.12181</strain>
    </source>
</reference>
<accession>A0A917CXW4</accession>
<organism evidence="2 3">
    <name type="scientific">Marinicella pacifica</name>
    <dbReference type="NCBI Taxonomy" id="1171543"/>
    <lineage>
        <taxon>Bacteria</taxon>
        <taxon>Pseudomonadati</taxon>
        <taxon>Pseudomonadota</taxon>
        <taxon>Gammaproteobacteria</taxon>
        <taxon>Lysobacterales</taxon>
        <taxon>Marinicellaceae</taxon>
        <taxon>Marinicella</taxon>
    </lineage>
</organism>
<protein>
    <recommendedName>
        <fullName evidence="4">Esterase</fullName>
    </recommendedName>
</protein>
<dbReference type="Pfam" id="PF00756">
    <property type="entry name" value="Esterase"/>
    <property type="match status" value="1"/>
</dbReference>
<dbReference type="Proteomes" id="UP000605253">
    <property type="component" value="Unassembled WGS sequence"/>
</dbReference>
<proteinExistence type="predicted"/>
<keyword evidence="1" id="KW-0732">Signal</keyword>
<feature type="signal peptide" evidence="1">
    <location>
        <begin position="1"/>
        <end position="17"/>
    </location>
</feature>
<dbReference type="SUPFAM" id="SSF53474">
    <property type="entry name" value="alpha/beta-Hydrolases"/>
    <property type="match status" value="1"/>
</dbReference>
<evidence type="ECO:0008006" key="4">
    <source>
        <dbReference type="Google" id="ProtNLM"/>
    </source>
</evidence>
<evidence type="ECO:0000313" key="2">
    <source>
        <dbReference type="EMBL" id="GGG02224.1"/>
    </source>
</evidence>
<evidence type="ECO:0000256" key="1">
    <source>
        <dbReference type="SAM" id="SignalP"/>
    </source>
</evidence>